<dbReference type="SUPFAM" id="SSF88697">
    <property type="entry name" value="PUA domain-like"/>
    <property type="match status" value="1"/>
</dbReference>
<dbReference type="HAMAP" id="MF_00456">
    <property type="entry name" value="ProB"/>
    <property type="match status" value="1"/>
</dbReference>
<dbReference type="PANTHER" id="PTHR43654:SF1">
    <property type="entry name" value="ISOPENTENYL PHOSPHATE KINASE"/>
    <property type="match status" value="1"/>
</dbReference>
<evidence type="ECO:0000256" key="1">
    <source>
        <dbReference type="ARBA" id="ARBA00022490"/>
    </source>
</evidence>
<dbReference type="SMART" id="SM00359">
    <property type="entry name" value="PUA"/>
    <property type="match status" value="1"/>
</dbReference>
<dbReference type="PRINTS" id="PR00474">
    <property type="entry name" value="GLU5KINASE"/>
</dbReference>
<dbReference type="InterPro" id="IPR036393">
    <property type="entry name" value="AceGlu_kinase-like_sf"/>
</dbReference>
<comment type="caution">
    <text evidence="8">Lacks conserved residue(s) required for the propagation of feature annotation.</text>
</comment>
<dbReference type="EC" id="2.7.2.11" evidence="8"/>
<dbReference type="Pfam" id="PF01472">
    <property type="entry name" value="PUA"/>
    <property type="match status" value="1"/>
</dbReference>
<keyword evidence="12" id="KW-1185">Reference proteome</keyword>
<feature type="binding site" evidence="8">
    <location>
        <position position="70"/>
    </location>
    <ligand>
        <name>ATP</name>
        <dbReference type="ChEBI" id="CHEBI:30616"/>
    </ligand>
</feature>
<dbReference type="InterPro" id="IPR019797">
    <property type="entry name" value="Glutamate_5-kinase_CS"/>
</dbReference>
<feature type="region of interest" description="Disordered" evidence="9">
    <location>
        <begin position="1"/>
        <end position="59"/>
    </location>
</feature>
<evidence type="ECO:0000256" key="9">
    <source>
        <dbReference type="SAM" id="MobiDB-lite"/>
    </source>
</evidence>
<evidence type="ECO:0000256" key="8">
    <source>
        <dbReference type="HAMAP-Rule" id="MF_00456"/>
    </source>
</evidence>
<dbReference type="SUPFAM" id="SSF53633">
    <property type="entry name" value="Carbamate kinase-like"/>
    <property type="match status" value="1"/>
</dbReference>
<reference evidence="11 12" key="1">
    <citation type="submission" date="2021-08" db="EMBL/GenBank/DDBJ databases">
        <title>Genomic Architecture of Streptomyces flavotricini NGL1 and Streptomyces erythrochromogenes HMS4 With Differential Plant Beneficial attributes and laccase production capabilities.</title>
        <authorList>
            <person name="Salwan R."/>
            <person name="Kaur R."/>
            <person name="Sharma V."/>
        </authorList>
    </citation>
    <scope>NUCLEOTIDE SEQUENCE [LARGE SCALE GENOMIC DNA]</scope>
    <source>
        <strain evidence="11 12">NGL1</strain>
    </source>
</reference>
<feature type="binding site" evidence="8">
    <location>
        <begin position="229"/>
        <end position="230"/>
    </location>
    <ligand>
        <name>ATP</name>
        <dbReference type="ChEBI" id="CHEBI:30616"/>
    </ligand>
</feature>
<dbReference type="InterPro" id="IPR002478">
    <property type="entry name" value="PUA"/>
</dbReference>
<evidence type="ECO:0000256" key="2">
    <source>
        <dbReference type="ARBA" id="ARBA00022605"/>
    </source>
</evidence>
<dbReference type="Gene3D" id="2.30.130.10">
    <property type="entry name" value="PUA domain"/>
    <property type="match status" value="1"/>
</dbReference>
<dbReference type="PROSITE" id="PS00902">
    <property type="entry name" value="GLUTAMATE_5_KINASE"/>
    <property type="match status" value="1"/>
</dbReference>
<feature type="domain" description="PUA" evidence="10">
    <location>
        <begin position="334"/>
        <end position="409"/>
    </location>
</feature>
<dbReference type="Proteomes" id="UP001520654">
    <property type="component" value="Unassembled WGS sequence"/>
</dbReference>
<keyword evidence="7 8" id="KW-0067">ATP-binding</keyword>
<feature type="compositionally biased region" description="Basic and acidic residues" evidence="9">
    <location>
        <begin position="12"/>
        <end position="31"/>
    </location>
</feature>
<protein>
    <recommendedName>
        <fullName evidence="8">Glutamate 5-kinase</fullName>
        <ecNumber evidence="8">2.7.2.11</ecNumber>
    </recommendedName>
    <alternativeName>
        <fullName evidence="8">Gamma-glutamyl kinase</fullName>
        <shortName evidence="8">GK</shortName>
    </alternativeName>
</protein>
<keyword evidence="2 8" id="KW-0028">Amino-acid biosynthesis</keyword>
<evidence type="ECO:0000256" key="4">
    <source>
        <dbReference type="ARBA" id="ARBA00022679"/>
    </source>
</evidence>
<name>A0ABS8EED2_9ACTN</name>
<dbReference type="EMBL" id="JAINUL010000001">
    <property type="protein sequence ID" value="MCC0099506.1"/>
    <property type="molecule type" value="Genomic_DNA"/>
</dbReference>
<feature type="binding site" evidence="8">
    <location>
        <position position="197"/>
    </location>
    <ligand>
        <name>substrate</name>
    </ligand>
</feature>
<evidence type="ECO:0000259" key="10">
    <source>
        <dbReference type="SMART" id="SM00359"/>
    </source>
</evidence>
<dbReference type="InterPro" id="IPR041739">
    <property type="entry name" value="G5K_ProB"/>
</dbReference>
<dbReference type="InterPro" id="IPR005715">
    <property type="entry name" value="Glu_5kinase/COase_Synthase"/>
</dbReference>
<dbReference type="InterPro" id="IPR015947">
    <property type="entry name" value="PUA-like_sf"/>
</dbReference>
<gene>
    <name evidence="8 11" type="primary">proB</name>
    <name evidence="11" type="ORF">K7B10_32965</name>
</gene>
<dbReference type="InterPro" id="IPR001057">
    <property type="entry name" value="Glu/AcGlu_kinase"/>
</dbReference>
<dbReference type="InterPro" id="IPR001048">
    <property type="entry name" value="Asp/Glu/Uridylate_kinase"/>
</dbReference>
<comment type="similarity">
    <text evidence="8">Belongs to the glutamate 5-kinase family.</text>
</comment>
<keyword evidence="4 8" id="KW-0808">Transferase</keyword>
<sequence length="435" mass="44918">MEQVATESILNDSRRAGTKRERHVAESDPRTRCPTAPPPPRRALVTPESASDEPRVERADVAQAHRIVVKIGSSSLTSDSGRLDPGRLAALVEVLAGLYRQGKSVVLVSSGAVAAGLAPLGLTARPAELSAQQAAASVGQGLLMGTYGAEFGRYGIQVGQVLLTAGDITRRDHYHNARRTLKKLMLLGIVPVVNENDVVATHEVRFGDNDRLAALVAELIGADLLLLLSDVEALYDGDPLAAGTGPVAEIRGPADLAGIRTGTPGRSGVGTGGMGAKVQAAMTAASAGIPVVLAAAWHAARALAGGETGTYFHAARQRPAEQLFWLAHATAPQGRIVLDADTVRGVREHGRPVLWTGVSAVEGQFTAGDPVDLADGAGRPVARGLARLASGDLIRLLAGSPVPDEGSAVLAYPEVVGAQDVALFAPHPYAETGSG</sequence>
<evidence type="ECO:0000256" key="6">
    <source>
        <dbReference type="ARBA" id="ARBA00022777"/>
    </source>
</evidence>
<dbReference type="CDD" id="cd21157">
    <property type="entry name" value="PUA_G5K"/>
    <property type="match status" value="1"/>
</dbReference>
<feature type="compositionally biased region" description="Polar residues" evidence="9">
    <location>
        <begin position="1"/>
        <end position="11"/>
    </location>
</feature>
<evidence type="ECO:0000256" key="3">
    <source>
        <dbReference type="ARBA" id="ARBA00022650"/>
    </source>
</evidence>
<accession>A0ABS8EED2</accession>
<dbReference type="PROSITE" id="PS50890">
    <property type="entry name" value="PUA"/>
    <property type="match status" value="1"/>
</dbReference>
<comment type="catalytic activity">
    <reaction evidence="8">
        <text>L-glutamate + ATP = L-glutamyl 5-phosphate + ADP</text>
        <dbReference type="Rhea" id="RHEA:14877"/>
        <dbReference type="ChEBI" id="CHEBI:29985"/>
        <dbReference type="ChEBI" id="CHEBI:30616"/>
        <dbReference type="ChEBI" id="CHEBI:58274"/>
        <dbReference type="ChEBI" id="CHEBI:456216"/>
        <dbReference type="EC" id="2.7.2.11"/>
    </reaction>
</comment>
<dbReference type="NCBIfam" id="TIGR01027">
    <property type="entry name" value="proB"/>
    <property type="match status" value="1"/>
</dbReference>
<feature type="binding site" evidence="8">
    <location>
        <position position="110"/>
    </location>
    <ligand>
        <name>substrate</name>
    </ligand>
</feature>
<comment type="function">
    <text evidence="8">Catalyzes the transfer of a phosphate group to glutamate to form L-glutamate 5-phosphate.</text>
</comment>
<evidence type="ECO:0000256" key="7">
    <source>
        <dbReference type="ARBA" id="ARBA00022840"/>
    </source>
</evidence>
<feature type="binding site" evidence="8">
    <location>
        <position position="209"/>
    </location>
    <ligand>
        <name>substrate</name>
    </ligand>
</feature>
<keyword evidence="6 8" id="KW-0418">Kinase</keyword>
<dbReference type="Gene3D" id="3.40.1160.10">
    <property type="entry name" value="Acetylglutamate kinase-like"/>
    <property type="match status" value="1"/>
</dbReference>
<evidence type="ECO:0000313" key="11">
    <source>
        <dbReference type="EMBL" id="MCC0099506.1"/>
    </source>
</evidence>
<dbReference type="CDD" id="cd04242">
    <property type="entry name" value="AAK_G5K_ProB"/>
    <property type="match status" value="1"/>
</dbReference>
<organism evidence="11 12">
    <name type="scientific">Streptomyces flavotricini</name>
    <dbReference type="NCBI Taxonomy" id="66888"/>
    <lineage>
        <taxon>Bacteria</taxon>
        <taxon>Bacillati</taxon>
        <taxon>Actinomycetota</taxon>
        <taxon>Actinomycetes</taxon>
        <taxon>Kitasatosporales</taxon>
        <taxon>Streptomycetaceae</taxon>
        <taxon>Streptomyces</taxon>
    </lineage>
</organism>
<comment type="subcellular location">
    <subcellularLocation>
        <location evidence="8">Cytoplasm</location>
    </subcellularLocation>
</comment>
<dbReference type="PANTHER" id="PTHR43654">
    <property type="entry name" value="GLUTAMATE 5-KINASE"/>
    <property type="match status" value="1"/>
</dbReference>
<keyword evidence="3 8" id="KW-0641">Proline biosynthesis</keyword>
<keyword evidence="1 8" id="KW-0963">Cytoplasm</keyword>
<keyword evidence="5 8" id="KW-0547">Nucleotide-binding</keyword>
<dbReference type="InterPro" id="IPR036974">
    <property type="entry name" value="PUA_sf"/>
</dbReference>
<proteinExistence type="inferred from homology"/>
<evidence type="ECO:0000313" key="12">
    <source>
        <dbReference type="Proteomes" id="UP001520654"/>
    </source>
</evidence>
<comment type="caution">
    <text evidence="11">The sequence shown here is derived from an EMBL/GenBank/DDBJ whole genome shotgun (WGS) entry which is preliminary data.</text>
</comment>
<dbReference type="Pfam" id="PF00696">
    <property type="entry name" value="AA_kinase"/>
    <property type="match status" value="1"/>
</dbReference>
<evidence type="ECO:0000256" key="5">
    <source>
        <dbReference type="ARBA" id="ARBA00022741"/>
    </source>
</evidence>
<comment type="pathway">
    <text evidence="8">Amino-acid biosynthesis; L-proline biosynthesis; L-glutamate 5-semialdehyde from L-glutamate: step 1/2.</text>
</comment>
<dbReference type="GO" id="GO:0004349">
    <property type="term" value="F:glutamate 5-kinase activity"/>
    <property type="evidence" value="ECO:0007669"/>
    <property type="project" value="UniProtKB-EC"/>
</dbReference>